<name>A0A382SE77_9ZZZZ</name>
<organism evidence="2">
    <name type="scientific">marine metagenome</name>
    <dbReference type="NCBI Taxonomy" id="408172"/>
    <lineage>
        <taxon>unclassified sequences</taxon>
        <taxon>metagenomes</taxon>
        <taxon>ecological metagenomes</taxon>
    </lineage>
</organism>
<proteinExistence type="predicted"/>
<gene>
    <name evidence="1" type="ORF">METZ01_LOCUS169744</name>
    <name evidence="2" type="ORF">METZ01_LOCUS361058</name>
</gene>
<evidence type="ECO:0000313" key="2">
    <source>
        <dbReference type="EMBL" id="SVD08204.1"/>
    </source>
</evidence>
<dbReference type="EMBL" id="UINC01128449">
    <property type="protein sequence ID" value="SVD08204.1"/>
    <property type="molecule type" value="Genomic_DNA"/>
</dbReference>
<evidence type="ECO:0000313" key="1">
    <source>
        <dbReference type="EMBL" id="SVB16890.1"/>
    </source>
</evidence>
<sequence>MKKIVLIALVLLVMVGCAETAEIVPIPDTVY</sequence>
<dbReference type="PROSITE" id="PS51257">
    <property type="entry name" value="PROKAR_LIPOPROTEIN"/>
    <property type="match status" value="1"/>
</dbReference>
<reference evidence="2" key="1">
    <citation type="submission" date="2018-05" db="EMBL/GenBank/DDBJ databases">
        <authorList>
            <person name="Lanie J.A."/>
            <person name="Ng W.-L."/>
            <person name="Kazmierczak K.M."/>
            <person name="Andrzejewski T.M."/>
            <person name="Davidsen T.M."/>
            <person name="Wayne K.J."/>
            <person name="Tettelin H."/>
            <person name="Glass J.I."/>
            <person name="Rusch D."/>
            <person name="Podicherti R."/>
            <person name="Tsui H.-C.T."/>
            <person name="Winkler M.E."/>
        </authorList>
    </citation>
    <scope>NUCLEOTIDE SEQUENCE</scope>
</reference>
<protein>
    <submittedName>
        <fullName evidence="2">Uncharacterized protein</fullName>
    </submittedName>
</protein>
<accession>A0A382SE77</accession>
<dbReference type="EMBL" id="UINC01031208">
    <property type="protein sequence ID" value="SVB16890.1"/>
    <property type="molecule type" value="Genomic_DNA"/>
</dbReference>
<dbReference type="AlphaFoldDB" id="A0A382SE77"/>
<feature type="non-terminal residue" evidence="2">
    <location>
        <position position="31"/>
    </location>
</feature>